<dbReference type="NCBIfam" id="TIGR03317">
    <property type="entry name" value="ygfZ_signature"/>
    <property type="match status" value="1"/>
</dbReference>
<dbReference type="InParanoid" id="A0A1D2VHY3"/>
<reference evidence="8" key="1">
    <citation type="submission" date="2016-05" db="EMBL/GenBank/DDBJ databases">
        <title>Comparative genomics of biotechnologically important yeasts.</title>
        <authorList>
            <consortium name="DOE Joint Genome Institute"/>
            <person name="Riley R."/>
            <person name="Haridas S."/>
            <person name="Wolfe K.H."/>
            <person name="Lopes M.R."/>
            <person name="Hittinger C.T."/>
            <person name="Goker M."/>
            <person name="Salamov A."/>
            <person name="Wisecaver J."/>
            <person name="Long T.M."/>
            <person name="Aerts A.L."/>
            <person name="Barry K."/>
            <person name="Choi C."/>
            <person name="Clum A."/>
            <person name="Coughlan A.Y."/>
            <person name="Deshpande S."/>
            <person name="Douglass A.P."/>
            <person name="Hanson S.J."/>
            <person name="Klenk H.-P."/>
            <person name="Labutti K."/>
            <person name="Lapidus A."/>
            <person name="Lindquist E."/>
            <person name="Lipzen A."/>
            <person name="Meier-Kolthoff J.P."/>
            <person name="Ohm R.A."/>
            <person name="Otillar R.P."/>
            <person name="Pangilinan J."/>
            <person name="Peng Y."/>
            <person name="Rokas A."/>
            <person name="Rosa C.A."/>
            <person name="Scheuner C."/>
            <person name="Sibirny A.A."/>
            <person name="Slot J.C."/>
            <person name="Stielow J.B."/>
            <person name="Sun H."/>
            <person name="Kurtzman C.P."/>
            <person name="Blackwell M."/>
            <person name="Grigoriev I.V."/>
            <person name="Jeffries T.W."/>
        </authorList>
    </citation>
    <scope>NUCLEOTIDE SEQUENCE [LARGE SCALE GENOMIC DNA]</scope>
    <source>
        <strain evidence="8">DSM 1968</strain>
    </source>
</reference>
<dbReference type="PANTHER" id="PTHR22602">
    <property type="entry name" value="TRANSFERASE CAF17, MITOCHONDRIAL-RELATED"/>
    <property type="match status" value="1"/>
</dbReference>
<evidence type="ECO:0000256" key="1">
    <source>
        <dbReference type="ARBA" id="ARBA00004305"/>
    </source>
</evidence>
<dbReference type="InterPro" id="IPR057460">
    <property type="entry name" value="CAF17_C"/>
</dbReference>
<evidence type="ECO:0000256" key="2">
    <source>
        <dbReference type="ARBA" id="ARBA00022946"/>
    </source>
</evidence>
<dbReference type="SUPFAM" id="SSF103025">
    <property type="entry name" value="Folate-binding domain"/>
    <property type="match status" value="1"/>
</dbReference>
<dbReference type="GO" id="GO:0016226">
    <property type="term" value="P:iron-sulfur cluster assembly"/>
    <property type="evidence" value="ECO:0007669"/>
    <property type="project" value="TreeGrafter"/>
</dbReference>
<organism evidence="7 8">
    <name type="scientific">Ascoidea rubescens DSM 1968</name>
    <dbReference type="NCBI Taxonomy" id="1344418"/>
    <lineage>
        <taxon>Eukaryota</taxon>
        <taxon>Fungi</taxon>
        <taxon>Dikarya</taxon>
        <taxon>Ascomycota</taxon>
        <taxon>Saccharomycotina</taxon>
        <taxon>Saccharomycetes</taxon>
        <taxon>Ascoideaceae</taxon>
        <taxon>Ascoidea</taxon>
    </lineage>
</organism>
<dbReference type="STRING" id="1344418.A0A1D2VHY3"/>
<sequence length="525" mass="59736">MIIANSLATSLLKRSSLLLHIASHHKFSRSLKFDVSFGLISRTLTTLPDPPPSFGYCNISPIKSLIEVSGPDASKFLNGLVTSRVLPKFIKKNVTTITEKDALEESNQNLNIDTTKNWGIINDDSLLNEFKNELGYKRTGLFSMFLNSKGRVFTDCFIYPKITDISQDKSFTESNPTYFVEIDKKISFQLFTMLKLHKLSSKISLKLHSSLDNQQKDDSLKIWYLYNDNPVFKENLYCDKLNYLQNNNEFKSPTISLKKLIEFFNQNKIFKSDYPLKIHGLAVDDRAPEFGVKVITDSKINLLNHINSEWLVLDDKIPIPEVSTDSLMIRRLLNGIPESSFELKPNQLLPLECNLELMNGVSFNKGCYIGQELTVRTYHTGVIRKRIVPVLLSLSDNMNGLSYSPNDPVCDIIGNNCSLLRDTEILVEEIKQENESETPGNQSSQQYGFSPFENSTVKPKRRRKSPAGTILAVKGNIGLAMIKLDEFSSPNKNFYITPISIEDKLEQKVYIKAFVPEWWPIEEES</sequence>
<dbReference type="InterPro" id="IPR045179">
    <property type="entry name" value="YgfZ/GcvT"/>
</dbReference>
<dbReference type="Gene3D" id="3.30.1360.120">
    <property type="entry name" value="Probable tRNA modification gtpase trme, domain 1"/>
    <property type="match status" value="1"/>
</dbReference>
<dbReference type="RefSeq" id="XP_020047467.1">
    <property type="nucleotide sequence ID" value="XM_020189089.1"/>
</dbReference>
<feature type="region of interest" description="Disordered" evidence="5">
    <location>
        <begin position="432"/>
        <end position="465"/>
    </location>
</feature>
<dbReference type="InterPro" id="IPR027266">
    <property type="entry name" value="TrmE/GcvT-like"/>
</dbReference>
<gene>
    <name evidence="7" type="ORF">ASCRUDRAFT_13528</name>
</gene>
<dbReference type="PANTHER" id="PTHR22602:SF0">
    <property type="entry name" value="TRANSFERASE CAF17, MITOCHONDRIAL-RELATED"/>
    <property type="match status" value="1"/>
</dbReference>
<feature type="domain" description="CAF17 C-terminal" evidence="6">
    <location>
        <begin position="462"/>
        <end position="520"/>
    </location>
</feature>
<comment type="subcellular location">
    <subcellularLocation>
        <location evidence="1">Mitochondrion matrix</location>
    </subcellularLocation>
</comment>
<evidence type="ECO:0000313" key="8">
    <source>
        <dbReference type="Proteomes" id="UP000095038"/>
    </source>
</evidence>
<evidence type="ECO:0000256" key="4">
    <source>
        <dbReference type="ARBA" id="ARBA00093447"/>
    </source>
</evidence>
<dbReference type="EMBL" id="KV454480">
    <property type="protein sequence ID" value="ODV61160.1"/>
    <property type="molecule type" value="Genomic_DNA"/>
</dbReference>
<protein>
    <recommendedName>
        <fullName evidence="6">CAF17 C-terminal domain-containing protein</fullName>
    </recommendedName>
</protein>
<accession>A0A1D2VHY3</accession>
<evidence type="ECO:0000256" key="3">
    <source>
        <dbReference type="ARBA" id="ARBA00023128"/>
    </source>
</evidence>
<keyword evidence="8" id="KW-1185">Reference proteome</keyword>
<name>A0A1D2VHY3_9ASCO</name>
<proteinExistence type="inferred from homology"/>
<keyword evidence="3" id="KW-0496">Mitochondrion</keyword>
<dbReference type="InterPro" id="IPR017703">
    <property type="entry name" value="YgfZ/GCV_T_CS"/>
</dbReference>
<dbReference type="Gene3D" id="3.30.70.1400">
    <property type="entry name" value="Aminomethyltransferase beta-barrel domains"/>
    <property type="match status" value="1"/>
</dbReference>
<feature type="compositionally biased region" description="Polar residues" evidence="5">
    <location>
        <begin position="437"/>
        <end position="457"/>
    </location>
</feature>
<evidence type="ECO:0000256" key="5">
    <source>
        <dbReference type="SAM" id="MobiDB-lite"/>
    </source>
</evidence>
<evidence type="ECO:0000259" key="6">
    <source>
        <dbReference type="Pfam" id="PF25455"/>
    </source>
</evidence>
<evidence type="ECO:0000313" key="7">
    <source>
        <dbReference type="EMBL" id="ODV61160.1"/>
    </source>
</evidence>
<dbReference type="FunCoup" id="A0A1D2VHY3">
    <property type="interactions" value="307"/>
</dbReference>
<dbReference type="OrthoDB" id="191995at2759"/>
<dbReference type="AlphaFoldDB" id="A0A1D2VHY3"/>
<dbReference type="GO" id="GO:0005759">
    <property type="term" value="C:mitochondrial matrix"/>
    <property type="evidence" value="ECO:0007669"/>
    <property type="project" value="UniProtKB-SubCell"/>
</dbReference>
<dbReference type="GeneID" id="30962725"/>
<dbReference type="Proteomes" id="UP000095038">
    <property type="component" value="Unassembled WGS sequence"/>
</dbReference>
<dbReference type="Pfam" id="PF25455">
    <property type="entry name" value="Beta-barrel_CAF17_C"/>
    <property type="match status" value="1"/>
</dbReference>
<keyword evidence="2" id="KW-0809">Transit peptide</keyword>
<comment type="similarity">
    <text evidence="4">Belongs to the GcvT family. CAF17/IBA57 subfamily.</text>
</comment>